<dbReference type="EMBL" id="CP118166">
    <property type="protein sequence ID" value="WDI31957.1"/>
    <property type="molecule type" value="Genomic_DNA"/>
</dbReference>
<keyword evidence="5" id="KW-0862">Zinc</keyword>
<dbReference type="InterPro" id="IPR011055">
    <property type="entry name" value="Dup_hybrid_motif"/>
</dbReference>
<evidence type="ECO:0000256" key="4">
    <source>
        <dbReference type="ARBA" id="ARBA00022801"/>
    </source>
</evidence>
<dbReference type="GO" id="GO:0004222">
    <property type="term" value="F:metalloendopeptidase activity"/>
    <property type="evidence" value="ECO:0007669"/>
    <property type="project" value="TreeGrafter"/>
</dbReference>
<proteinExistence type="predicted"/>
<reference evidence="9" key="1">
    <citation type="submission" date="2023-02" db="EMBL/GenBank/DDBJ databases">
        <title>Genome sequence of Hyphococcus flavus.</title>
        <authorList>
            <person name="Rong J.-C."/>
            <person name="Zhao Q."/>
            <person name="Yi M."/>
            <person name="Wu J.-Y."/>
        </authorList>
    </citation>
    <scope>NUCLEOTIDE SEQUENCE</scope>
    <source>
        <strain evidence="9">MCCC 1K03223</strain>
    </source>
</reference>
<dbReference type="AlphaFoldDB" id="A0AAE9ZF04"/>
<evidence type="ECO:0000256" key="7">
    <source>
        <dbReference type="SAM" id="SignalP"/>
    </source>
</evidence>
<evidence type="ECO:0000256" key="6">
    <source>
        <dbReference type="ARBA" id="ARBA00023049"/>
    </source>
</evidence>
<keyword evidence="2" id="KW-0645">Protease</keyword>
<dbReference type="PANTHER" id="PTHR21666">
    <property type="entry name" value="PEPTIDASE-RELATED"/>
    <property type="match status" value="1"/>
</dbReference>
<keyword evidence="7" id="KW-0732">Signal</keyword>
<evidence type="ECO:0000256" key="5">
    <source>
        <dbReference type="ARBA" id="ARBA00022833"/>
    </source>
</evidence>
<feature type="signal peptide" evidence="7">
    <location>
        <begin position="1"/>
        <end position="27"/>
    </location>
</feature>
<dbReference type="PANTHER" id="PTHR21666:SF288">
    <property type="entry name" value="CELL DIVISION PROTEIN YTFB"/>
    <property type="match status" value="1"/>
</dbReference>
<sequence length="204" mass="21825">MPEYSFNIFRLTVLAAFSLSACVTAPAGGPPNSDAPMSAGGFASTLHLCKGDHIDNAPPTDSGRHIINYRPFANVAGVSLARAPVRRACFSSGFGFRHDRPRRHNGIDLSTGHPHAVYAAADGVVEEMRSAGGYGKMLLIRHNGRVKTRYAHLSAFASSMHIGHDVRQGDVIGKTGKTGNAEAVILHYEIIFDGEPRDPMAVGF</sequence>
<gene>
    <name evidence="9" type="ORF">PUV54_01980</name>
</gene>
<keyword evidence="6" id="KW-0482">Metalloprotease</keyword>
<evidence type="ECO:0000313" key="10">
    <source>
        <dbReference type="Proteomes" id="UP001214043"/>
    </source>
</evidence>
<keyword evidence="4" id="KW-0378">Hydrolase</keyword>
<dbReference type="CDD" id="cd12797">
    <property type="entry name" value="M23_peptidase"/>
    <property type="match status" value="1"/>
</dbReference>
<organism evidence="9 10">
    <name type="scientific">Hyphococcus flavus</name>
    <dbReference type="NCBI Taxonomy" id="1866326"/>
    <lineage>
        <taxon>Bacteria</taxon>
        <taxon>Pseudomonadati</taxon>
        <taxon>Pseudomonadota</taxon>
        <taxon>Alphaproteobacteria</taxon>
        <taxon>Parvularculales</taxon>
        <taxon>Parvularculaceae</taxon>
        <taxon>Hyphococcus</taxon>
    </lineage>
</organism>
<accession>A0AAE9ZF04</accession>
<name>A0AAE9ZF04_9PROT</name>
<keyword evidence="3" id="KW-0479">Metal-binding</keyword>
<dbReference type="Pfam" id="PF01551">
    <property type="entry name" value="Peptidase_M23"/>
    <property type="match status" value="1"/>
</dbReference>
<dbReference type="SUPFAM" id="SSF51261">
    <property type="entry name" value="Duplicated hybrid motif"/>
    <property type="match status" value="1"/>
</dbReference>
<dbReference type="Proteomes" id="UP001214043">
    <property type="component" value="Chromosome"/>
</dbReference>
<feature type="domain" description="M23ase beta-sheet core" evidence="8">
    <location>
        <begin position="103"/>
        <end position="199"/>
    </location>
</feature>
<evidence type="ECO:0000313" key="9">
    <source>
        <dbReference type="EMBL" id="WDI31957.1"/>
    </source>
</evidence>
<dbReference type="GO" id="GO:0046872">
    <property type="term" value="F:metal ion binding"/>
    <property type="evidence" value="ECO:0007669"/>
    <property type="project" value="UniProtKB-KW"/>
</dbReference>
<dbReference type="GO" id="GO:0006508">
    <property type="term" value="P:proteolysis"/>
    <property type="evidence" value="ECO:0007669"/>
    <property type="project" value="UniProtKB-KW"/>
</dbReference>
<evidence type="ECO:0000259" key="8">
    <source>
        <dbReference type="Pfam" id="PF01551"/>
    </source>
</evidence>
<dbReference type="KEGG" id="hfl:PUV54_01980"/>
<dbReference type="Gene3D" id="2.70.70.10">
    <property type="entry name" value="Glucose Permease (Domain IIA)"/>
    <property type="match status" value="1"/>
</dbReference>
<protein>
    <submittedName>
        <fullName evidence="9">M23 family metallopeptidase</fullName>
    </submittedName>
</protein>
<dbReference type="InterPro" id="IPR016047">
    <property type="entry name" value="M23ase_b-sheet_dom"/>
</dbReference>
<evidence type="ECO:0000256" key="1">
    <source>
        <dbReference type="ARBA" id="ARBA00001947"/>
    </source>
</evidence>
<feature type="chain" id="PRO_5042111668" evidence="7">
    <location>
        <begin position="28"/>
        <end position="204"/>
    </location>
</feature>
<dbReference type="InterPro" id="IPR050570">
    <property type="entry name" value="Cell_wall_metabolism_enzyme"/>
</dbReference>
<dbReference type="RefSeq" id="WP_274493841.1">
    <property type="nucleotide sequence ID" value="NZ_CP118166.1"/>
</dbReference>
<comment type="cofactor">
    <cofactor evidence="1">
        <name>Zn(2+)</name>
        <dbReference type="ChEBI" id="CHEBI:29105"/>
    </cofactor>
</comment>
<evidence type="ECO:0000256" key="3">
    <source>
        <dbReference type="ARBA" id="ARBA00022723"/>
    </source>
</evidence>
<keyword evidence="10" id="KW-1185">Reference proteome</keyword>
<evidence type="ECO:0000256" key="2">
    <source>
        <dbReference type="ARBA" id="ARBA00022670"/>
    </source>
</evidence>